<reference evidence="1" key="1">
    <citation type="submission" date="2023-04" db="EMBL/GenBank/DDBJ databases">
        <title>Candida boidinii NBRC 1967.</title>
        <authorList>
            <person name="Ichikawa N."/>
            <person name="Sato H."/>
            <person name="Tonouchi N."/>
        </authorList>
    </citation>
    <scope>NUCLEOTIDE SEQUENCE</scope>
    <source>
        <strain evidence="1">NBRC 1967</strain>
    </source>
</reference>
<evidence type="ECO:0000313" key="1">
    <source>
        <dbReference type="EMBL" id="GME91834.1"/>
    </source>
</evidence>
<keyword evidence="2" id="KW-1185">Reference proteome</keyword>
<sequence length="404" mass="47827">MKLESIDIPPPLTELEKDNDDSNIKWDTIDISPDELNLSFVLRCGQSFRWQFNNNIWSCSFNNKIILLKQDKFDKTNNKLNFYSLPSKQHNKYEISKFIYDYFNLNINLNNLYKDWLILDKNLKLKIKNLKFNGIRILRQDPWENLICFICSSNNNIKRISKMCNNLCLNYGKFILKFQNLNYYSFPNYNELLNNSSDTNNQLELELRSLGFGYRANYIYETCLFFKNDSNNLINLYNLREIKDFNEKSIKINKFLLNLKGVGPKIADCVALMSLDCHDIVPIDTHVFQIAKKNYKFNKYNSITNKNYIILKNFFKDLWGDYAGWAHTILFTAELNDFKDMDGDGDNNYEQQPITSIKKETKELKRKLKIEEDDVKPIINELTINDNGFKKRRTTRQAIQPYTA</sequence>
<protein>
    <submittedName>
        <fullName evidence="1">Unnamed protein product</fullName>
    </submittedName>
</protein>
<organism evidence="1 2">
    <name type="scientific">Candida boidinii</name>
    <name type="common">Yeast</name>
    <dbReference type="NCBI Taxonomy" id="5477"/>
    <lineage>
        <taxon>Eukaryota</taxon>
        <taxon>Fungi</taxon>
        <taxon>Dikarya</taxon>
        <taxon>Ascomycota</taxon>
        <taxon>Saccharomycotina</taxon>
        <taxon>Pichiomycetes</taxon>
        <taxon>Pichiales</taxon>
        <taxon>Pichiaceae</taxon>
        <taxon>Ogataea</taxon>
        <taxon>Ogataea/Candida clade</taxon>
    </lineage>
</organism>
<evidence type="ECO:0000313" key="2">
    <source>
        <dbReference type="Proteomes" id="UP001165101"/>
    </source>
</evidence>
<accession>A0ACB5TN16</accession>
<gene>
    <name evidence="1" type="ORF">Cboi01_000246300</name>
</gene>
<proteinExistence type="predicted"/>
<name>A0ACB5TN16_CANBO</name>
<dbReference type="EMBL" id="BSXV01001122">
    <property type="protein sequence ID" value="GME91834.1"/>
    <property type="molecule type" value="Genomic_DNA"/>
</dbReference>
<dbReference type="Proteomes" id="UP001165101">
    <property type="component" value="Unassembled WGS sequence"/>
</dbReference>
<comment type="caution">
    <text evidence="1">The sequence shown here is derived from an EMBL/GenBank/DDBJ whole genome shotgun (WGS) entry which is preliminary data.</text>
</comment>